<comment type="caution">
    <text evidence="1">The sequence shown here is derived from an EMBL/GenBank/DDBJ whole genome shotgun (WGS) entry which is preliminary data.</text>
</comment>
<reference evidence="1 2" key="1">
    <citation type="submission" date="2019-01" db="EMBL/GenBank/DDBJ databases">
        <title>Mucilaginibacter antarcticum sp. nov., isolated from antarctic soil.</title>
        <authorList>
            <person name="Yan Y.-Q."/>
            <person name="Du Z.-J."/>
        </authorList>
    </citation>
    <scope>NUCLEOTIDE SEQUENCE [LARGE SCALE GENOMIC DNA]</scope>
    <source>
        <strain evidence="1 2">F01003</strain>
    </source>
</reference>
<evidence type="ECO:0000313" key="1">
    <source>
        <dbReference type="EMBL" id="RWY57211.1"/>
    </source>
</evidence>
<proteinExistence type="predicted"/>
<organism evidence="1 2">
    <name type="scientific">Mucilaginibacter gilvus</name>
    <dbReference type="NCBI Taxonomy" id="2305909"/>
    <lineage>
        <taxon>Bacteria</taxon>
        <taxon>Pseudomonadati</taxon>
        <taxon>Bacteroidota</taxon>
        <taxon>Sphingobacteriia</taxon>
        <taxon>Sphingobacteriales</taxon>
        <taxon>Sphingobacteriaceae</taxon>
        <taxon>Mucilaginibacter</taxon>
    </lineage>
</organism>
<dbReference type="Proteomes" id="UP000286701">
    <property type="component" value="Unassembled WGS sequence"/>
</dbReference>
<keyword evidence="2" id="KW-1185">Reference proteome</keyword>
<accession>A0A444MUC3</accession>
<dbReference type="EMBL" id="SBIW01000001">
    <property type="protein sequence ID" value="RWY57211.1"/>
    <property type="molecule type" value="Genomic_DNA"/>
</dbReference>
<evidence type="ECO:0000313" key="2">
    <source>
        <dbReference type="Proteomes" id="UP000286701"/>
    </source>
</evidence>
<dbReference type="AlphaFoldDB" id="A0A444MUC3"/>
<protein>
    <submittedName>
        <fullName evidence="1">Uncharacterized protein</fullName>
    </submittedName>
</protein>
<gene>
    <name evidence="1" type="ORF">EPL05_01365</name>
</gene>
<sequence length="112" mass="13003">MNPIFFKVGAELPVMVIPNTEAHLDGHTVITYTYNVYRDEGFEDAAMIKLKEKELLLEKKKSPNYMGFITFEQPGKLFTYTADGNYELSTDDVQEIIENISHYRDHPGLWRI</sequence>
<dbReference type="OrthoDB" id="799157at2"/>
<name>A0A444MUC3_9SPHI</name>
<dbReference type="RefSeq" id="WP_128531717.1">
    <property type="nucleotide sequence ID" value="NZ_SBIW01000001.1"/>
</dbReference>